<protein>
    <submittedName>
        <fullName evidence="2">Uncharacterized protein</fullName>
    </submittedName>
</protein>
<evidence type="ECO:0000313" key="3">
    <source>
        <dbReference type="Proteomes" id="UP000722459"/>
    </source>
</evidence>
<gene>
    <name evidence="2" type="ORF">HON47_01020</name>
</gene>
<organism evidence="2 3">
    <name type="scientific">Candidatus Iainarchaeum sp</name>
    <dbReference type="NCBI Taxonomy" id="3101447"/>
    <lineage>
        <taxon>Archaea</taxon>
        <taxon>Candidatus Iainarchaeota</taxon>
        <taxon>Candidatus Iainarchaeia</taxon>
        <taxon>Candidatus Iainarchaeales</taxon>
        <taxon>Candidatus Iainarchaeaceae</taxon>
        <taxon>Candidatus Iainarchaeum</taxon>
    </lineage>
</organism>
<feature type="transmembrane region" description="Helical" evidence="1">
    <location>
        <begin position="32"/>
        <end position="50"/>
    </location>
</feature>
<comment type="caution">
    <text evidence="2">The sequence shown here is derived from an EMBL/GenBank/DDBJ whole genome shotgun (WGS) entry which is preliminary data.</text>
</comment>
<evidence type="ECO:0000256" key="1">
    <source>
        <dbReference type="SAM" id="Phobius"/>
    </source>
</evidence>
<evidence type="ECO:0000313" key="2">
    <source>
        <dbReference type="EMBL" id="MBT4870137.1"/>
    </source>
</evidence>
<reference evidence="2" key="1">
    <citation type="journal article" date="2021" name="ISME J.">
        <title>Mercury methylation by metabolically versatile and cosmopolitan marine bacteria.</title>
        <authorList>
            <person name="Lin H."/>
            <person name="Ascher D.B."/>
            <person name="Myung Y."/>
            <person name="Lamborg C.H."/>
            <person name="Hallam S.J."/>
            <person name="Gionfriddo C.M."/>
            <person name="Holt K.E."/>
            <person name="Moreau J.W."/>
        </authorList>
    </citation>
    <scope>NUCLEOTIDE SEQUENCE</scope>
    <source>
        <strain evidence="2">SI075_bin30</strain>
    </source>
</reference>
<dbReference type="EMBL" id="JABJNZ010000019">
    <property type="protein sequence ID" value="MBT4870137.1"/>
    <property type="molecule type" value="Genomic_DNA"/>
</dbReference>
<dbReference type="Proteomes" id="UP000722459">
    <property type="component" value="Unassembled WGS sequence"/>
</dbReference>
<dbReference type="AlphaFoldDB" id="A0A8T5GEM0"/>
<accession>A0A8T5GEM0</accession>
<keyword evidence="1" id="KW-0812">Transmembrane</keyword>
<keyword evidence="1" id="KW-1133">Transmembrane helix</keyword>
<sequence length="152" mass="17830">MKFGFSKWCRAKRRQQTDAAWLGSSGQLTFEFLVAIIFIILIFVYGMMLFETKNNQNFVYNYQWNAQLMADRLAKNINNVYLMDNNSTYQESFYWQDSNRNVTVSEHSVLVWYNSGAFSDSPINAKLEWDITDVNGLLVFEKINDKVVVRYG</sequence>
<keyword evidence="1" id="KW-0472">Membrane</keyword>
<name>A0A8T5GEM0_9ARCH</name>
<proteinExistence type="predicted"/>